<gene>
    <name evidence="2" type="ORF">SAMN05661099_2142</name>
</gene>
<name>A0A1T5D3C6_9SPHI</name>
<dbReference type="Proteomes" id="UP000189981">
    <property type="component" value="Unassembled WGS sequence"/>
</dbReference>
<feature type="signal peptide" evidence="1">
    <location>
        <begin position="1"/>
        <end position="22"/>
    </location>
</feature>
<sequence length="437" mass="47756">MIKIFKNIFFVTILAASVSAAAQTTSSSPYSQFGLGDLKGSLLPQTRGMGGISMGIRKPGVYDNINMANPASYSTLSLTAFEVGASMDLRSLSKAGVTGKSQFNSTLSHINFGIPVNRTSAISFGLVPYSDLGYQFKNTGVLDTNDVEYVYGGEGGVSKAYAGYGFKIGKNLSLGFNIGYLFGSLKENRSIDFLDSKQEGGYDVTTLNSRTQFQHSIGGFSFDIGLQYEANISDKTKLILGYASNTGNKINSRNDIVTTRYRRNLKGDDQGVIDSTYYLKGGKTKINMPLTHTVGFAFENNNSWLFGADVSYGKWSDYSEGSVNGGLNNSLGVAVGGQVTPDASSINNYWKLVDYRLGMKYDRTFINIGGNDIKQYGLTFGFGFPLPSSRSSFYRINLSTEIGKRGTEKNNLVSDKYVNVHLGFTLNDKWFQKTYIE</sequence>
<proteinExistence type="predicted"/>
<dbReference type="OrthoDB" id="1491239at2"/>
<accession>A0A1T5D3C6</accession>
<organism evidence="2 3">
    <name type="scientific">Daejeonella lutea</name>
    <dbReference type="NCBI Taxonomy" id="572036"/>
    <lineage>
        <taxon>Bacteria</taxon>
        <taxon>Pseudomonadati</taxon>
        <taxon>Bacteroidota</taxon>
        <taxon>Sphingobacteriia</taxon>
        <taxon>Sphingobacteriales</taxon>
        <taxon>Sphingobacteriaceae</taxon>
        <taxon>Daejeonella</taxon>
    </lineage>
</organism>
<dbReference type="Gene3D" id="2.40.160.60">
    <property type="entry name" value="Outer membrane protein transport protein (OMPP1/FadL/TodX)"/>
    <property type="match status" value="1"/>
</dbReference>
<dbReference type="RefSeq" id="WP_079702671.1">
    <property type="nucleotide sequence ID" value="NZ_FUYR01000002.1"/>
</dbReference>
<dbReference type="STRING" id="572036.SAMN05661099_2142"/>
<dbReference type="AlphaFoldDB" id="A0A1T5D3C6"/>
<feature type="chain" id="PRO_5012527125" evidence="1">
    <location>
        <begin position="23"/>
        <end position="437"/>
    </location>
</feature>
<keyword evidence="3" id="KW-1185">Reference proteome</keyword>
<evidence type="ECO:0000313" key="2">
    <source>
        <dbReference type="EMBL" id="SKB66258.1"/>
    </source>
</evidence>
<dbReference type="SUPFAM" id="SSF56935">
    <property type="entry name" value="Porins"/>
    <property type="match status" value="1"/>
</dbReference>
<keyword evidence="1" id="KW-0732">Signal</keyword>
<evidence type="ECO:0000256" key="1">
    <source>
        <dbReference type="SAM" id="SignalP"/>
    </source>
</evidence>
<evidence type="ECO:0000313" key="3">
    <source>
        <dbReference type="Proteomes" id="UP000189981"/>
    </source>
</evidence>
<protein>
    <submittedName>
        <fullName evidence="2">Outer membrane protein transport protein (OMPP1/FadL/TodX)</fullName>
    </submittedName>
</protein>
<reference evidence="3" key="1">
    <citation type="submission" date="2017-02" db="EMBL/GenBank/DDBJ databases">
        <authorList>
            <person name="Varghese N."/>
            <person name="Submissions S."/>
        </authorList>
    </citation>
    <scope>NUCLEOTIDE SEQUENCE [LARGE SCALE GENOMIC DNA]</scope>
    <source>
        <strain evidence="3">DSM 22385</strain>
    </source>
</reference>
<dbReference type="EMBL" id="FUYR01000002">
    <property type="protein sequence ID" value="SKB66258.1"/>
    <property type="molecule type" value="Genomic_DNA"/>
</dbReference>